<dbReference type="InterPro" id="IPR029432">
    <property type="entry name" value="Gp28/Gp37-like_dom"/>
</dbReference>
<evidence type="ECO:0000259" key="1">
    <source>
        <dbReference type="Pfam" id="PF14594"/>
    </source>
</evidence>
<comment type="caution">
    <text evidence="2">The sequence shown here is derived from an EMBL/GenBank/DDBJ whole genome shotgun (WGS) entry which is preliminary data.</text>
</comment>
<evidence type="ECO:0000313" key="2">
    <source>
        <dbReference type="EMBL" id="MFH5231882.1"/>
    </source>
</evidence>
<gene>
    <name evidence="3" type="ORF">ACHIPV_10350</name>
    <name evidence="2" type="ORF">ACHIRB_25415</name>
</gene>
<dbReference type="Proteomes" id="UP001609176">
    <property type="component" value="Unassembled WGS sequence"/>
</dbReference>
<feature type="domain" description="Gp28/Gp37-like" evidence="1">
    <location>
        <begin position="37"/>
        <end position="494"/>
    </location>
</feature>
<evidence type="ECO:0000313" key="5">
    <source>
        <dbReference type="Proteomes" id="UP001609219"/>
    </source>
</evidence>
<dbReference type="EMBL" id="JBIMSP010000012">
    <property type="protein sequence ID" value="MFH5242283.1"/>
    <property type="molecule type" value="Genomic_DNA"/>
</dbReference>
<accession>A0ABW7K9X4</accession>
<dbReference type="Proteomes" id="UP001609219">
    <property type="component" value="Unassembled WGS sequence"/>
</dbReference>
<evidence type="ECO:0000313" key="4">
    <source>
        <dbReference type="Proteomes" id="UP001609176"/>
    </source>
</evidence>
<dbReference type="EMBL" id="JBIMSN010000126">
    <property type="protein sequence ID" value="MFH5231882.1"/>
    <property type="molecule type" value="Genomic_DNA"/>
</dbReference>
<sequence length="524" mass="58663">MPTLPGYARPNATQVEGFPIELGQRNGSVIEWTPLGAYKSCEVDWHWFQPGNIQLELKPDHRLIPYMRPRRKAIHVRIGRGADGLIGYNGIPWTGRLMTRNIAGRPGRENCTFGGVDYKFWLQRWLAWVNPQFPPEVQVGLTGKQDVMAGEPDFVLKYFLAKNFIRLNKPVFAKLPLHQVGDDLPDLDDIDTLDDLLNLINTAIENMTIISARFTQGDELYKLTRDRLDFGYSMDLWDGTGTPPHVFNTSSLAQLQSVLDVTSDNFLNFLNPDNYLGLADPASWGVMPRAGYVFDTRKKRDRRKIQWRTDGGQIEHYVADESHADATRVIVGGKAPEILNQVIEWAANFAIQLLLAAIAPGLGLGFVVGDLFDNIFFAYQQFWDDDLEDEIGYDDAFAEVFGDNTAAWSLDSYQVGQGKLKEHSGSEELELTTVAGGPDGRGYRFGADDGSGKRYDVGDIHTFYDRGNVQEQYVSGVRVSDHRDGRMVETPKFGEDKRLRGAFDRLVGNISGLAATTRGIANTT</sequence>
<reference evidence="4 5" key="1">
    <citation type="submission" date="2024-10" db="EMBL/GenBank/DDBJ databases">
        <authorList>
            <person name="Riesco R."/>
        </authorList>
    </citation>
    <scope>NUCLEOTIDE SEQUENCE [LARGE SCALE GENOMIC DNA]</scope>
    <source>
        <strain evidence="3 4">NCIMB 15448</strain>
        <strain evidence="2 5">NCIMB 15450</strain>
    </source>
</reference>
<keyword evidence="5" id="KW-1185">Reference proteome</keyword>
<dbReference type="Pfam" id="PF14594">
    <property type="entry name" value="Sipho_Gp37"/>
    <property type="match status" value="1"/>
</dbReference>
<dbReference type="RefSeq" id="WP_395124292.1">
    <property type="nucleotide sequence ID" value="NZ_JBIMSN010000126.1"/>
</dbReference>
<organism evidence="2 5">
    <name type="scientific">Antrihabitans spumae</name>
    <dbReference type="NCBI Taxonomy" id="3373370"/>
    <lineage>
        <taxon>Bacteria</taxon>
        <taxon>Bacillati</taxon>
        <taxon>Actinomycetota</taxon>
        <taxon>Actinomycetes</taxon>
        <taxon>Mycobacteriales</taxon>
        <taxon>Nocardiaceae</taxon>
        <taxon>Antrihabitans</taxon>
    </lineage>
</organism>
<name>A0ABW7K9X4_9NOCA</name>
<proteinExistence type="predicted"/>
<evidence type="ECO:0000313" key="3">
    <source>
        <dbReference type="EMBL" id="MFH5242283.1"/>
    </source>
</evidence>
<protein>
    <recommendedName>
        <fullName evidence="1">Gp28/Gp37-like domain-containing protein</fullName>
    </recommendedName>
</protein>